<dbReference type="Proteomes" id="UP000800041">
    <property type="component" value="Unassembled WGS sequence"/>
</dbReference>
<keyword evidence="2" id="KW-1185">Reference proteome</keyword>
<accession>A0A6G1H9G5</accession>
<reference evidence="1" key="1">
    <citation type="journal article" date="2020" name="Stud. Mycol.">
        <title>101 Dothideomycetes genomes: a test case for predicting lifestyles and emergence of pathogens.</title>
        <authorList>
            <person name="Haridas S."/>
            <person name="Albert R."/>
            <person name="Binder M."/>
            <person name="Bloem J."/>
            <person name="Labutti K."/>
            <person name="Salamov A."/>
            <person name="Andreopoulos B."/>
            <person name="Baker S."/>
            <person name="Barry K."/>
            <person name="Bills G."/>
            <person name="Bluhm B."/>
            <person name="Cannon C."/>
            <person name="Castanera R."/>
            <person name="Culley D."/>
            <person name="Daum C."/>
            <person name="Ezra D."/>
            <person name="Gonzalez J."/>
            <person name="Henrissat B."/>
            <person name="Kuo A."/>
            <person name="Liang C."/>
            <person name="Lipzen A."/>
            <person name="Lutzoni F."/>
            <person name="Magnuson J."/>
            <person name="Mondo S."/>
            <person name="Nolan M."/>
            <person name="Ohm R."/>
            <person name="Pangilinan J."/>
            <person name="Park H.-J."/>
            <person name="Ramirez L."/>
            <person name="Alfaro M."/>
            <person name="Sun H."/>
            <person name="Tritt A."/>
            <person name="Yoshinaga Y."/>
            <person name="Zwiers L.-H."/>
            <person name="Turgeon B."/>
            <person name="Goodwin S."/>
            <person name="Spatafora J."/>
            <person name="Crous P."/>
            <person name="Grigoriev I."/>
        </authorList>
    </citation>
    <scope>NUCLEOTIDE SEQUENCE</scope>
    <source>
        <strain evidence="1">CBS 113979</strain>
    </source>
</reference>
<name>A0A6G1H9G5_9PEZI</name>
<dbReference type="AlphaFoldDB" id="A0A6G1H9G5"/>
<protein>
    <submittedName>
        <fullName evidence="1">Uncharacterized protein</fullName>
    </submittedName>
</protein>
<evidence type="ECO:0000313" key="1">
    <source>
        <dbReference type="EMBL" id="KAF1989702.1"/>
    </source>
</evidence>
<organism evidence="1 2">
    <name type="scientific">Aulographum hederae CBS 113979</name>
    <dbReference type="NCBI Taxonomy" id="1176131"/>
    <lineage>
        <taxon>Eukaryota</taxon>
        <taxon>Fungi</taxon>
        <taxon>Dikarya</taxon>
        <taxon>Ascomycota</taxon>
        <taxon>Pezizomycotina</taxon>
        <taxon>Dothideomycetes</taxon>
        <taxon>Pleosporomycetidae</taxon>
        <taxon>Aulographales</taxon>
        <taxon>Aulographaceae</taxon>
    </lineage>
</organism>
<gene>
    <name evidence="1" type="ORF">K402DRAFT_390669</name>
</gene>
<proteinExistence type="predicted"/>
<sequence>MRSVLEARARAVIVKRRPHHALFWFPRWFVRFTFGSCGLSSARRQLTSFAWVRSDSSEAVNNDSDRETRTIQSGS</sequence>
<dbReference type="EMBL" id="ML977144">
    <property type="protein sequence ID" value="KAF1989702.1"/>
    <property type="molecule type" value="Genomic_DNA"/>
</dbReference>
<evidence type="ECO:0000313" key="2">
    <source>
        <dbReference type="Proteomes" id="UP000800041"/>
    </source>
</evidence>